<dbReference type="Pfam" id="PF13895">
    <property type="entry name" value="Ig_2"/>
    <property type="match status" value="1"/>
</dbReference>
<dbReference type="InterPro" id="IPR036179">
    <property type="entry name" value="Ig-like_dom_sf"/>
</dbReference>
<keyword evidence="2" id="KW-1015">Disulfide bond</keyword>
<dbReference type="SMART" id="SM00408">
    <property type="entry name" value="IGc2"/>
    <property type="match status" value="3"/>
</dbReference>
<organism evidence="6 7">
    <name type="scientific">Saguinus oedipus</name>
    <name type="common">Cotton-top tamarin</name>
    <name type="synonym">Oedipomidas oedipus</name>
    <dbReference type="NCBI Taxonomy" id="9490"/>
    <lineage>
        <taxon>Eukaryota</taxon>
        <taxon>Metazoa</taxon>
        <taxon>Chordata</taxon>
        <taxon>Craniata</taxon>
        <taxon>Vertebrata</taxon>
        <taxon>Euteleostomi</taxon>
        <taxon>Mammalia</taxon>
        <taxon>Eutheria</taxon>
        <taxon>Euarchontoglires</taxon>
        <taxon>Primates</taxon>
        <taxon>Haplorrhini</taxon>
        <taxon>Platyrrhini</taxon>
        <taxon>Cebidae</taxon>
        <taxon>Callitrichinae</taxon>
        <taxon>Saguinus</taxon>
    </lineage>
</organism>
<dbReference type="EMBL" id="JASSZA010000019">
    <property type="protein sequence ID" value="KAK2088593.1"/>
    <property type="molecule type" value="Genomic_DNA"/>
</dbReference>
<comment type="caution">
    <text evidence="6">The sequence shown here is derived from an EMBL/GenBank/DDBJ whole genome shotgun (WGS) entry which is preliminary data.</text>
</comment>
<dbReference type="Pfam" id="PF00047">
    <property type="entry name" value="ig"/>
    <property type="match status" value="1"/>
</dbReference>
<evidence type="ECO:0000313" key="7">
    <source>
        <dbReference type="Proteomes" id="UP001266305"/>
    </source>
</evidence>
<dbReference type="InterPro" id="IPR013151">
    <property type="entry name" value="Immunoglobulin_dom"/>
</dbReference>
<name>A0ABQ9TUX0_SAGOE</name>
<proteinExistence type="predicted"/>
<dbReference type="PANTHER" id="PTHR44427">
    <property type="entry name" value="CARCINOEMBRYONIC ANTIGEN-RELATED CELL ADHESION MOLECULE 19"/>
    <property type="match status" value="1"/>
</dbReference>
<evidence type="ECO:0000313" key="6">
    <source>
        <dbReference type="EMBL" id="KAK2088593.1"/>
    </source>
</evidence>
<evidence type="ECO:0000256" key="2">
    <source>
        <dbReference type="ARBA" id="ARBA00023157"/>
    </source>
</evidence>
<keyword evidence="3" id="KW-0325">Glycoprotein</keyword>
<gene>
    <name evidence="6" type="ORF">P7K49_034500</name>
</gene>
<feature type="domain" description="Ig-like" evidence="5">
    <location>
        <begin position="92"/>
        <end position="172"/>
    </location>
</feature>
<dbReference type="InterPro" id="IPR003599">
    <property type="entry name" value="Ig_sub"/>
</dbReference>
<dbReference type="PANTHER" id="PTHR44427:SF8">
    <property type="entry name" value="CARCINOEMBRYONIC ANTIGEN-RELATED CELL ADHESION MOLECULE 4"/>
    <property type="match status" value="1"/>
</dbReference>
<evidence type="ECO:0000256" key="3">
    <source>
        <dbReference type="ARBA" id="ARBA00023180"/>
    </source>
</evidence>
<protein>
    <recommendedName>
        <fullName evidence="5">Ig-like domain-containing protein</fullName>
    </recommendedName>
</protein>
<dbReference type="Pfam" id="PF13927">
    <property type="entry name" value="Ig_3"/>
    <property type="match status" value="1"/>
</dbReference>
<evidence type="ECO:0000259" key="5">
    <source>
        <dbReference type="PROSITE" id="PS50835"/>
    </source>
</evidence>
<dbReference type="InterPro" id="IPR007110">
    <property type="entry name" value="Ig-like_dom"/>
</dbReference>
<dbReference type="Gene3D" id="2.60.40.10">
    <property type="entry name" value="Immunoglobulins"/>
    <property type="match status" value="3"/>
</dbReference>
<feature type="domain" description="Ig-like" evidence="5">
    <location>
        <begin position="231"/>
        <end position="316"/>
    </location>
</feature>
<dbReference type="PROSITE" id="PS50835">
    <property type="entry name" value="IG_LIKE"/>
    <property type="match status" value="3"/>
</dbReference>
<sequence length="458" mass="50805">MVLLQSYQLLPVPFTLSRSFLGLCSIVRVTGSSQSLPNTWGNCPTLCLHCLMAELTSRLAPGLPCVTSAEVHSPRLLCPVPKAYPKDNVETPKPSIASSNSKPRKADTVTLTCEPEIQDASYLWWINGENPSSSSRLQLSNDNRTLVLFSVTEKDTGLYECEVKNTVSASRSDPVFLKVLREYLFLCGPRLPSQVHMARGQASQLQVQRPLPLDIEAGHNFLPWANQTDLPQAYITSNKFTAVEHVDEVTLTCVPAVRNAIYLWWVNGQSLPFSPRMQWSDDNRTLTLNKVTRNDTGSYECGIQTSMGPIRSDPVTLNVLCSSTTPLLLDTRAGHDFLPCENLGGHSLDQEYRGRDALVMGDLGPQLVMGQTDGPDFPRISPSKTVYHRGRNLHLYCFADSNPPAEYRWMVNGMLLLKGQEVHVPRITTKNSGLYGCFVHNSATGKRNLAFKEIKVGK</sequence>
<evidence type="ECO:0000256" key="4">
    <source>
        <dbReference type="ARBA" id="ARBA00023319"/>
    </source>
</evidence>
<dbReference type="SMART" id="SM00409">
    <property type="entry name" value="IG"/>
    <property type="match status" value="3"/>
</dbReference>
<dbReference type="CDD" id="cd20948">
    <property type="entry name" value="IgC2_CEACAM5-like"/>
    <property type="match status" value="1"/>
</dbReference>
<dbReference type="InterPro" id="IPR013783">
    <property type="entry name" value="Ig-like_fold"/>
</dbReference>
<keyword evidence="7" id="KW-1185">Reference proteome</keyword>
<dbReference type="InterPro" id="IPR003598">
    <property type="entry name" value="Ig_sub2"/>
</dbReference>
<dbReference type="SUPFAM" id="SSF48726">
    <property type="entry name" value="Immunoglobulin"/>
    <property type="match status" value="3"/>
</dbReference>
<reference evidence="6 7" key="1">
    <citation type="submission" date="2023-05" db="EMBL/GenBank/DDBJ databases">
        <title>B98-5 Cell Line De Novo Hybrid Assembly: An Optical Mapping Approach.</title>
        <authorList>
            <person name="Kananen K."/>
            <person name="Auerbach J.A."/>
            <person name="Kautto E."/>
            <person name="Blachly J.S."/>
        </authorList>
    </citation>
    <scope>NUCLEOTIDE SEQUENCE [LARGE SCALE GENOMIC DNA]</scope>
    <source>
        <strain evidence="6">B95-8</strain>
        <tissue evidence="6">Cell line</tissue>
    </source>
</reference>
<evidence type="ECO:0000256" key="1">
    <source>
        <dbReference type="ARBA" id="ARBA00022729"/>
    </source>
</evidence>
<keyword evidence="1" id="KW-0732">Signal</keyword>
<keyword evidence="4" id="KW-0393">Immunoglobulin domain</keyword>
<accession>A0ABQ9TUX0</accession>
<dbReference type="InterPro" id="IPR050831">
    <property type="entry name" value="CEA_cell_adhesion"/>
</dbReference>
<dbReference type="Proteomes" id="UP001266305">
    <property type="component" value="Unassembled WGS sequence"/>
</dbReference>
<feature type="domain" description="Ig-like" evidence="5">
    <location>
        <begin position="375"/>
        <end position="450"/>
    </location>
</feature>
<dbReference type="CDD" id="cd05740">
    <property type="entry name" value="IgI_hCEACAM_2_4_6_like"/>
    <property type="match status" value="2"/>
</dbReference>